<accession>A0A4Z1NSM7</accession>
<reference evidence="1 2" key="1">
    <citation type="submission" date="2019-04" db="EMBL/GenBank/DDBJ databases">
        <title>High contiguity whole genome sequence and gene annotation resource for two Venturia nashicola isolates.</title>
        <authorList>
            <person name="Prokchorchik M."/>
            <person name="Won K."/>
            <person name="Lee Y."/>
            <person name="Choi E.D."/>
            <person name="Segonzac C."/>
            <person name="Sohn K.H."/>
        </authorList>
    </citation>
    <scope>NUCLEOTIDE SEQUENCE [LARGE SCALE GENOMIC DNA]</scope>
    <source>
        <strain evidence="1 2">PRI2</strain>
    </source>
</reference>
<proteinExistence type="predicted"/>
<dbReference type="Proteomes" id="UP000298493">
    <property type="component" value="Unassembled WGS sequence"/>
</dbReference>
<organism evidence="1 2">
    <name type="scientific">Venturia nashicola</name>
    <dbReference type="NCBI Taxonomy" id="86259"/>
    <lineage>
        <taxon>Eukaryota</taxon>
        <taxon>Fungi</taxon>
        <taxon>Dikarya</taxon>
        <taxon>Ascomycota</taxon>
        <taxon>Pezizomycotina</taxon>
        <taxon>Dothideomycetes</taxon>
        <taxon>Pleosporomycetidae</taxon>
        <taxon>Venturiales</taxon>
        <taxon>Venturiaceae</taxon>
        <taxon>Venturia</taxon>
    </lineage>
</organism>
<comment type="caution">
    <text evidence="1">The sequence shown here is derived from an EMBL/GenBank/DDBJ whole genome shotgun (WGS) entry which is preliminary data.</text>
</comment>
<evidence type="ECO:0000313" key="1">
    <source>
        <dbReference type="EMBL" id="TID19072.1"/>
    </source>
</evidence>
<name>A0A4Z1NSM7_9PEZI</name>
<gene>
    <name evidence="1" type="ORF">E6O75_ATG06193</name>
</gene>
<dbReference type="EMBL" id="SNSC02000013">
    <property type="protein sequence ID" value="TID19072.1"/>
    <property type="molecule type" value="Genomic_DNA"/>
</dbReference>
<evidence type="ECO:0000313" key="2">
    <source>
        <dbReference type="Proteomes" id="UP000298493"/>
    </source>
</evidence>
<sequence length="79" mass="8597">MISHCNFLEISKGRYAVCDVADSEYSETGAEGLQVANQALLKRLSCVEVDDTTDTSITEVASPKTVQIGEDMQTDLKII</sequence>
<protein>
    <submittedName>
        <fullName evidence="1">Uncharacterized protein</fullName>
    </submittedName>
</protein>
<keyword evidence="2" id="KW-1185">Reference proteome</keyword>
<dbReference type="AlphaFoldDB" id="A0A4Z1NSM7"/>